<evidence type="ECO:0000256" key="1">
    <source>
        <dbReference type="ARBA" id="ARBA00009884"/>
    </source>
</evidence>
<reference evidence="3 4" key="1">
    <citation type="submission" date="2014-06" db="EMBL/GenBank/DDBJ databases">
        <authorList>
            <person name="Swart Estienne"/>
        </authorList>
    </citation>
    <scope>NUCLEOTIDE SEQUENCE [LARGE SCALE GENOMIC DNA]</scope>
    <source>
        <strain evidence="3 4">130c</strain>
    </source>
</reference>
<gene>
    <name evidence="3" type="primary">Contig18118.g19261</name>
    <name evidence="3" type="ORF">STYLEM_5980</name>
</gene>
<evidence type="ECO:0000256" key="2">
    <source>
        <dbReference type="SAM" id="MobiDB-lite"/>
    </source>
</evidence>
<accession>A0A078A562</accession>
<dbReference type="InterPro" id="IPR001619">
    <property type="entry name" value="Sec1-like"/>
</dbReference>
<dbReference type="InterPro" id="IPR027482">
    <property type="entry name" value="Sec1-like_dom2"/>
</dbReference>
<dbReference type="OMA" id="RYKHIAY"/>
<dbReference type="Pfam" id="PF00995">
    <property type="entry name" value="Sec1"/>
    <property type="match status" value="1"/>
</dbReference>
<dbReference type="InterPro" id="IPR043127">
    <property type="entry name" value="Sec-1-like_dom3a"/>
</dbReference>
<organism evidence="3 4">
    <name type="scientific">Stylonychia lemnae</name>
    <name type="common">Ciliate</name>
    <dbReference type="NCBI Taxonomy" id="5949"/>
    <lineage>
        <taxon>Eukaryota</taxon>
        <taxon>Sar</taxon>
        <taxon>Alveolata</taxon>
        <taxon>Ciliophora</taxon>
        <taxon>Intramacronucleata</taxon>
        <taxon>Spirotrichea</taxon>
        <taxon>Stichotrichia</taxon>
        <taxon>Sporadotrichida</taxon>
        <taxon>Oxytrichidae</taxon>
        <taxon>Stylonychinae</taxon>
        <taxon>Stylonychia</taxon>
    </lineage>
</organism>
<feature type="compositionally biased region" description="Basic residues" evidence="2">
    <location>
        <begin position="776"/>
        <end position="792"/>
    </location>
</feature>
<name>A0A078A562_STYLE</name>
<feature type="compositionally biased region" description="Acidic residues" evidence="2">
    <location>
        <begin position="680"/>
        <end position="700"/>
    </location>
</feature>
<dbReference type="InParanoid" id="A0A078A562"/>
<sequence length="792" mass="92440">MENSIELLNLPKKAAVGQFFNLNDYAKSRLLYDMLMSIKLKCKLSPDYIILVMDEYSTSLISSFCSMFDLMEAGNVYQIEKIDKFRKRYPMSDVIYLVEPVPASINKIIQDFPEQDEKYSYDHYGDVHLCFLTTIPNEQLDKIFKAPKLVQKVKTFYEVNLDFTVWQDNIFKILVKNNSMMKMIDKPNQTIIEQLSHKLFSLCSVMNERPFIQYQVESSLAEEVAINLYKKIEYLYNYSGTEENSQQIQYREPRGTLLIMDRTFDLISPLVHDYHYQSVSYDYLKIPEDGCLDSLIKIQESDQRQAASEASKKLDEQDLVWQKYKSLHIAEVFGFLQDEIKQLKQDQTNMKRLADKEELHHDDIQKILKQIPEFEKRKTQVLIHLDLAQQVTDKMQNPKFNVMKLIEFEQTIISGMNDQGQKMNDNFITKELMNILKTLGRAEDKLRILSVYLLCYALPEPDFKTVLKLMDTKEQRDVLKFIRDYNSQEIPKKPKRTYPVLSGQEFTEYKRKYTQEIQEMYDILRTQPQIVKIAKEALNKSLDLKAFPFMGDEKQQQSQRNAKWAKKDGDADDERLIICVLGGLSHYEICCLQNLEKINGQQNIIIGSTQIITAREFIDNIVPQKREEDKQKDKAANEDEEEVFKEMEKIKQKRQNAKQKKAGAKKQPDQKRGQRRKTTEDDDEDDDQDGDVNDQDSDDDENKKYKKQASGKSVKSKDIGKKPVLSSKGKKGGKKEAVDLDDIEVQNKSDSDNDDEVDTGNKRGNSESEDDEEKQKKSKRSKQKKSSNKKNR</sequence>
<dbReference type="InterPro" id="IPR043154">
    <property type="entry name" value="Sec-1-like_dom1"/>
</dbReference>
<dbReference type="Gene3D" id="3.40.50.1910">
    <property type="match status" value="1"/>
</dbReference>
<dbReference type="Gene3D" id="3.40.50.2060">
    <property type="match status" value="1"/>
</dbReference>
<dbReference type="OrthoDB" id="2228at2759"/>
<dbReference type="Gene3D" id="1.25.40.60">
    <property type="match status" value="1"/>
</dbReference>
<protein>
    <submittedName>
        <fullName evidence="3">Syntaxin-binding protein 2</fullName>
    </submittedName>
</protein>
<comment type="similarity">
    <text evidence="1">Belongs to the STXBP/unc-18/SEC1 family.</text>
</comment>
<dbReference type="InterPro" id="IPR036045">
    <property type="entry name" value="Sec1-like_sf"/>
</dbReference>
<dbReference type="EMBL" id="CCKQ01005752">
    <property type="protein sequence ID" value="CDW77014.1"/>
    <property type="molecule type" value="Genomic_DNA"/>
</dbReference>
<feature type="compositionally biased region" description="Basic residues" evidence="2">
    <location>
        <begin position="651"/>
        <end position="664"/>
    </location>
</feature>
<feature type="compositionally biased region" description="Basic and acidic residues" evidence="2">
    <location>
        <begin position="624"/>
        <end position="637"/>
    </location>
</feature>
<keyword evidence="4" id="KW-1185">Reference proteome</keyword>
<dbReference type="PANTHER" id="PTHR11679">
    <property type="entry name" value="VESICLE PROTEIN SORTING-ASSOCIATED"/>
    <property type="match status" value="1"/>
</dbReference>
<evidence type="ECO:0000313" key="4">
    <source>
        <dbReference type="Proteomes" id="UP000039865"/>
    </source>
</evidence>
<dbReference type="AlphaFoldDB" id="A0A078A562"/>
<feature type="region of interest" description="Disordered" evidence="2">
    <location>
        <begin position="624"/>
        <end position="792"/>
    </location>
</feature>
<dbReference type="SUPFAM" id="SSF56815">
    <property type="entry name" value="Sec1/munc18-like (SM) proteins"/>
    <property type="match status" value="1"/>
</dbReference>
<dbReference type="Proteomes" id="UP000039865">
    <property type="component" value="Unassembled WGS sequence"/>
</dbReference>
<dbReference type="FunCoup" id="A0A078A562">
    <property type="interactions" value="287"/>
</dbReference>
<proteinExistence type="inferred from homology"/>
<dbReference type="Gene3D" id="3.90.830.10">
    <property type="entry name" value="Syntaxin Binding Protein 1, Chain A, domain 2"/>
    <property type="match status" value="1"/>
</dbReference>
<dbReference type="GO" id="GO:0016192">
    <property type="term" value="P:vesicle-mediated transport"/>
    <property type="evidence" value="ECO:0007669"/>
    <property type="project" value="InterPro"/>
</dbReference>
<evidence type="ECO:0000313" key="3">
    <source>
        <dbReference type="EMBL" id="CDW77014.1"/>
    </source>
</evidence>